<dbReference type="Proteomes" id="UP001259659">
    <property type="component" value="Unassembled WGS sequence"/>
</dbReference>
<keyword evidence="1" id="KW-0472">Membrane</keyword>
<evidence type="ECO:0000313" key="2">
    <source>
        <dbReference type="EMBL" id="MDS0258632.1"/>
    </source>
</evidence>
<comment type="caution">
    <text evidence="2">The sequence shown here is derived from an EMBL/GenBank/DDBJ whole genome shotgun (WGS) entry which is preliminary data.</text>
</comment>
<proteinExistence type="predicted"/>
<evidence type="ECO:0000313" key="3">
    <source>
        <dbReference type="Proteomes" id="UP001259659"/>
    </source>
</evidence>
<evidence type="ECO:0000256" key="1">
    <source>
        <dbReference type="SAM" id="Phobius"/>
    </source>
</evidence>
<sequence>MVSRENKVIAAYLVATLLVLFVVLETLSPPLWVSSALVLGLGVVAPTLTNEYLDRRAA</sequence>
<organism evidence="2 3">
    <name type="scientific">Haloarcula saliterrae</name>
    <dbReference type="NCBI Taxonomy" id="2950534"/>
    <lineage>
        <taxon>Archaea</taxon>
        <taxon>Methanobacteriati</taxon>
        <taxon>Methanobacteriota</taxon>
        <taxon>Stenosarchaea group</taxon>
        <taxon>Halobacteria</taxon>
        <taxon>Halobacteriales</taxon>
        <taxon>Haloarculaceae</taxon>
        <taxon>Haloarcula</taxon>
    </lineage>
</organism>
<name>A0ABU2F8N4_9EURY</name>
<dbReference type="EMBL" id="JAMQON010000001">
    <property type="protein sequence ID" value="MDS0258632.1"/>
    <property type="molecule type" value="Genomic_DNA"/>
</dbReference>
<accession>A0ABU2F8N4</accession>
<keyword evidence="3" id="KW-1185">Reference proteome</keyword>
<protein>
    <recommendedName>
        <fullName evidence="4">AI-2E family transporter</fullName>
    </recommendedName>
</protein>
<keyword evidence="1" id="KW-1133">Transmembrane helix</keyword>
<dbReference type="RefSeq" id="WP_310918196.1">
    <property type="nucleotide sequence ID" value="NZ_JAMQON010000001.1"/>
</dbReference>
<dbReference type="Pfam" id="PF25949">
    <property type="entry name" value="DUF7987"/>
    <property type="match status" value="1"/>
</dbReference>
<feature type="transmembrane region" description="Helical" evidence="1">
    <location>
        <begin position="30"/>
        <end position="49"/>
    </location>
</feature>
<evidence type="ECO:0008006" key="4">
    <source>
        <dbReference type="Google" id="ProtNLM"/>
    </source>
</evidence>
<reference evidence="2 3" key="1">
    <citation type="submission" date="2022-06" db="EMBL/GenBank/DDBJ databases">
        <title>Haloarcula sp. a new haloarchaeum isolate from saline soil.</title>
        <authorList>
            <person name="Strakova D."/>
            <person name="Galisteo C."/>
            <person name="Sanchez-Porro C."/>
            <person name="Ventosa A."/>
        </authorList>
    </citation>
    <scope>NUCLEOTIDE SEQUENCE [LARGE SCALE GENOMIC DNA]</scope>
    <source>
        <strain evidence="2 3">S1CR25-12</strain>
    </source>
</reference>
<feature type="transmembrane region" description="Helical" evidence="1">
    <location>
        <begin position="7"/>
        <end position="24"/>
    </location>
</feature>
<dbReference type="InterPro" id="IPR058293">
    <property type="entry name" value="DUF7987"/>
</dbReference>
<gene>
    <name evidence="2" type="ORF">NDI56_04300</name>
</gene>
<keyword evidence="1" id="KW-0812">Transmembrane</keyword>